<name>A0A2V2N029_9EURY</name>
<evidence type="ECO:0000313" key="2">
    <source>
        <dbReference type="Proteomes" id="UP000245934"/>
    </source>
</evidence>
<dbReference type="SUPFAM" id="SSF47598">
    <property type="entry name" value="Ribbon-helix-helix"/>
    <property type="match status" value="1"/>
</dbReference>
<dbReference type="Gene3D" id="1.10.1220.10">
    <property type="entry name" value="Met repressor-like"/>
    <property type="match status" value="1"/>
</dbReference>
<dbReference type="CDD" id="cd22231">
    <property type="entry name" value="RHH_NikR_HicB-like"/>
    <property type="match status" value="1"/>
</dbReference>
<sequence length="104" mass="12002">MTNKTILIQVRIPENLVRIIDTLQDQGIYMNRTEVIMDGVRRLVKAYQTEDLLKLAVFRSLHGKKGTTSFSDIAYEYDPIDVESAITEAFHTDSIDEIIDEVRR</sequence>
<keyword evidence="2" id="KW-1185">Reference proteome</keyword>
<reference evidence="1 2" key="1">
    <citation type="submission" date="2018-05" db="EMBL/GenBank/DDBJ databases">
        <title>Draft genome of Methanospirillum stamsii Pt1.</title>
        <authorList>
            <person name="Dueholm M.S."/>
            <person name="Nielsen P.H."/>
            <person name="Bakmann L.F."/>
            <person name="Otzen D.E."/>
        </authorList>
    </citation>
    <scope>NUCLEOTIDE SEQUENCE [LARGE SCALE GENOMIC DNA]</scope>
    <source>
        <strain evidence="1 2">Pt1</strain>
    </source>
</reference>
<proteinExistence type="predicted"/>
<dbReference type="EMBL" id="QGMZ01000022">
    <property type="protein sequence ID" value="PWR73079.1"/>
    <property type="molecule type" value="Genomic_DNA"/>
</dbReference>
<dbReference type="InterPro" id="IPR010985">
    <property type="entry name" value="Ribbon_hlx_hlx"/>
</dbReference>
<dbReference type="AlphaFoldDB" id="A0A2V2N029"/>
<evidence type="ECO:0000313" key="1">
    <source>
        <dbReference type="EMBL" id="PWR73079.1"/>
    </source>
</evidence>
<dbReference type="GO" id="GO:0006355">
    <property type="term" value="P:regulation of DNA-templated transcription"/>
    <property type="evidence" value="ECO:0007669"/>
    <property type="project" value="InterPro"/>
</dbReference>
<gene>
    <name evidence="1" type="ORF">DLD82_11330</name>
</gene>
<evidence type="ECO:0008006" key="3">
    <source>
        <dbReference type="Google" id="ProtNLM"/>
    </source>
</evidence>
<accession>A0A2V2N029</accession>
<dbReference type="InterPro" id="IPR013321">
    <property type="entry name" value="Arc_rbn_hlx_hlx"/>
</dbReference>
<protein>
    <recommendedName>
        <fullName evidence="3">CopG family transcriptional regulator</fullName>
    </recommendedName>
</protein>
<organism evidence="1 2">
    <name type="scientific">Methanospirillum stamsii</name>
    <dbReference type="NCBI Taxonomy" id="1277351"/>
    <lineage>
        <taxon>Archaea</taxon>
        <taxon>Methanobacteriati</taxon>
        <taxon>Methanobacteriota</taxon>
        <taxon>Stenosarchaea group</taxon>
        <taxon>Methanomicrobia</taxon>
        <taxon>Methanomicrobiales</taxon>
        <taxon>Methanospirillaceae</taxon>
        <taxon>Methanospirillum</taxon>
    </lineage>
</organism>
<comment type="caution">
    <text evidence="1">The sequence shown here is derived from an EMBL/GenBank/DDBJ whole genome shotgun (WGS) entry which is preliminary data.</text>
</comment>
<dbReference type="Proteomes" id="UP000245934">
    <property type="component" value="Unassembled WGS sequence"/>
</dbReference>